<keyword evidence="3" id="KW-1185">Reference proteome</keyword>
<feature type="non-terminal residue" evidence="2">
    <location>
        <position position="74"/>
    </location>
</feature>
<protein>
    <submittedName>
        <fullName evidence="2">Uncharacterized protein</fullName>
    </submittedName>
</protein>
<sequence length="74" mass="7864">MSGFGSKRKKYSWLPETNPAALSGDTSSPTSATKPDTSDTATRQSKGRPKSATSSRNKKEKSSSFSADRSGGYQ</sequence>
<dbReference type="Proteomes" id="UP001145021">
    <property type="component" value="Unassembled WGS sequence"/>
</dbReference>
<feature type="region of interest" description="Disordered" evidence="1">
    <location>
        <begin position="1"/>
        <end position="74"/>
    </location>
</feature>
<reference evidence="2" key="1">
    <citation type="submission" date="2022-07" db="EMBL/GenBank/DDBJ databases">
        <title>Phylogenomic reconstructions and comparative analyses of Kickxellomycotina fungi.</title>
        <authorList>
            <person name="Reynolds N.K."/>
            <person name="Stajich J.E."/>
            <person name="Barry K."/>
            <person name="Grigoriev I.V."/>
            <person name="Crous P."/>
            <person name="Smith M.E."/>
        </authorList>
    </citation>
    <scope>NUCLEOTIDE SEQUENCE</scope>
    <source>
        <strain evidence="2">NBRC 105413</strain>
    </source>
</reference>
<feature type="compositionally biased region" description="Basic residues" evidence="1">
    <location>
        <begin position="1"/>
        <end position="11"/>
    </location>
</feature>
<proteinExistence type="predicted"/>
<dbReference type="AlphaFoldDB" id="A0A9W7XFS8"/>
<evidence type="ECO:0000313" key="2">
    <source>
        <dbReference type="EMBL" id="KAJ1642036.1"/>
    </source>
</evidence>
<evidence type="ECO:0000256" key="1">
    <source>
        <dbReference type="SAM" id="MobiDB-lite"/>
    </source>
</evidence>
<feature type="compositionally biased region" description="Polar residues" evidence="1">
    <location>
        <begin position="24"/>
        <end position="44"/>
    </location>
</feature>
<dbReference type="EMBL" id="JANBOH010000505">
    <property type="protein sequence ID" value="KAJ1642036.1"/>
    <property type="molecule type" value="Genomic_DNA"/>
</dbReference>
<evidence type="ECO:0000313" key="3">
    <source>
        <dbReference type="Proteomes" id="UP001145021"/>
    </source>
</evidence>
<comment type="caution">
    <text evidence="2">The sequence shown here is derived from an EMBL/GenBank/DDBJ whole genome shotgun (WGS) entry which is preliminary data.</text>
</comment>
<gene>
    <name evidence="2" type="ORF">LPJ64_006080</name>
</gene>
<name>A0A9W7XFS8_9FUNG</name>
<accession>A0A9W7XFS8</accession>
<organism evidence="2 3">
    <name type="scientific">Coemansia asiatica</name>
    <dbReference type="NCBI Taxonomy" id="1052880"/>
    <lineage>
        <taxon>Eukaryota</taxon>
        <taxon>Fungi</taxon>
        <taxon>Fungi incertae sedis</taxon>
        <taxon>Zoopagomycota</taxon>
        <taxon>Kickxellomycotina</taxon>
        <taxon>Kickxellomycetes</taxon>
        <taxon>Kickxellales</taxon>
        <taxon>Kickxellaceae</taxon>
        <taxon>Coemansia</taxon>
    </lineage>
</organism>